<dbReference type="Proteomes" id="UP000321393">
    <property type="component" value="Unassembled WGS sequence"/>
</dbReference>
<organism evidence="1 3">
    <name type="scientific">Cucumis melo var. makuwa</name>
    <name type="common">Oriental melon</name>
    <dbReference type="NCBI Taxonomy" id="1194695"/>
    <lineage>
        <taxon>Eukaryota</taxon>
        <taxon>Viridiplantae</taxon>
        <taxon>Streptophyta</taxon>
        <taxon>Embryophyta</taxon>
        <taxon>Tracheophyta</taxon>
        <taxon>Spermatophyta</taxon>
        <taxon>Magnoliopsida</taxon>
        <taxon>eudicotyledons</taxon>
        <taxon>Gunneridae</taxon>
        <taxon>Pentapetalae</taxon>
        <taxon>rosids</taxon>
        <taxon>fabids</taxon>
        <taxon>Cucurbitales</taxon>
        <taxon>Cucurbitaceae</taxon>
        <taxon>Benincaseae</taxon>
        <taxon>Cucumis</taxon>
    </lineage>
</organism>
<sequence>MLCFADDIIIEVADEEIAIDLHNVEVKIDDENVALIFLTFLPPSYETFIDSYIGGKETITLEDTKSMLLMREDHQNAESLGIESQAYRVEVDSEEVEIDYKGDTTLVVNQHTQFDNPWWSDICLQGSEVVLRGTRCGTLYLLSGSTITGYVDVTSSTVHKDDMAKLWHIQHGHMSEKGMRIL</sequence>
<evidence type="ECO:0000313" key="1">
    <source>
        <dbReference type="EMBL" id="KAA0057445.1"/>
    </source>
</evidence>
<reference evidence="3 4" key="1">
    <citation type="submission" date="2019-08" db="EMBL/GenBank/DDBJ databases">
        <title>Draft genome sequences of two oriental melons (Cucumis melo L. var makuwa).</title>
        <authorList>
            <person name="Kwon S.-Y."/>
        </authorList>
    </citation>
    <scope>NUCLEOTIDE SEQUENCE [LARGE SCALE GENOMIC DNA]</scope>
    <source>
        <strain evidence="4">cv. Chang Bougi</strain>
        <strain evidence="3">cv. SW 3</strain>
        <tissue evidence="1">Leaf</tissue>
    </source>
</reference>
<comment type="caution">
    <text evidence="1">The sequence shown here is derived from an EMBL/GenBank/DDBJ whole genome shotgun (WGS) entry which is preliminary data.</text>
</comment>
<dbReference type="OrthoDB" id="995288at2759"/>
<evidence type="ECO:0000313" key="4">
    <source>
        <dbReference type="Proteomes" id="UP000321947"/>
    </source>
</evidence>
<name>A0A5A7UV80_CUCMM</name>
<proteinExistence type="predicted"/>
<evidence type="ECO:0000313" key="2">
    <source>
        <dbReference type="EMBL" id="TYK30144.1"/>
    </source>
</evidence>
<dbReference type="AlphaFoldDB" id="A0A5A7UV80"/>
<evidence type="ECO:0000313" key="3">
    <source>
        <dbReference type="Proteomes" id="UP000321393"/>
    </source>
</evidence>
<dbReference type="Proteomes" id="UP000321947">
    <property type="component" value="Unassembled WGS sequence"/>
</dbReference>
<accession>A0A5A7UV80</accession>
<dbReference type="EMBL" id="SSTE01007195">
    <property type="protein sequence ID" value="KAA0057445.1"/>
    <property type="molecule type" value="Genomic_DNA"/>
</dbReference>
<gene>
    <name evidence="2" type="ORF">E5676_scaffold216G001280</name>
    <name evidence="1" type="ORF">E6C27_scaffold280G003230</name>
</gene>
<protein>
    <submittedName>
        <fullName evidence="1">Uncharacterized protein</fullName>
    </submittedName>
</protein>
<dbReference type="EMBL" id="SSTD01000775">
    <property type="protein sequence ID" value="TYK30144.1"/>
    <property type="molecule type" value="Genomic_DNA"/>
</dbReference>
<dbReference type="Pfam" id="PF14223">
    <property type="entry name" value="Retrotran_gag_2"/>
    <property type="match status" value="1"/>
</dbReference>